<dbReference type="RefSeq" id="WP_177184811.1">
    <property type="nucleotide sequence ID" value="NZ_FOOY01000025.1"/>
</dbReference>
<keyword evidence="2" id="KW-1185">Reference proteome</keyword>
<sequence>MHELDHFLQKNFPKLVLAPSLTDQWGASLHFPLAQGIYQFEKDGSL</sequence>
<gene>
    <name evidence="1" type="ORF">SAMN02982927_02982</name>
</gene>
<dbReference type="EMBL" id="FOOY01000025">
    <property type="protein sequence ID" value="SFG85181.1"/>
    <property type="molecule type" value="Genomic_DNA"/>
</dbReference>
<organism evidence="1 2">
    <name type="scientific">Sporolactobacillus nakayamae</name>
    <dbReference type="NCBI Taxonomy" id="269670"/>
    <lineage>
        <taxon>Bacteria</taxon>
        <taxon>Bacillati</taxon>
        <taxon>Bacillota</taxon>
        <taxon>Bacilli</taxon>
        <taxon>Bacillales</taxon>
        <taxon>Sporolactobacillaceae</taxon>
        <taxon>Sporolactobacillus</taxon>
    </lineage>
</organism>
<dbReference type="AlphaFoldDB" id="A0A1I2VDG0"/>
<reference evidence="2" key="1">
    <citation type="submission" date="2016-10" db="EMBL/GenBank/DDBJ databases">
        <authorList>
            <person name="Varghese N."/>
            <person name="Submissions S."/>
        </authorList>
    </citation>
    <scope>NUCLEOTIDE SEQUENCE [LARGE SCALE GENOMIC DNA]</scope>
    <source>
        <strain evidence="2">ATCC 700379</strain>
    </source>
</reference>
<protein>
    <submittedName>
        <fullName evidence="1">Uncharacterized protein</fullName>
    </submittedName>
</protein>
<dbReference type="Proteomes" id="UP000198752">
    <property type="component" value="Unassembled WGS sequence"/>
</dbReference>
<proteinExistence type="predicted"/>
<name>A0A1I2VDG0_9BACL</name>
<accession>A0A1I2VDG0</accession>
<evidence type="ECO:0000313" key="1">
    <source>
        <dbReference type="EMBL" id="SFG85181.1"/>
    </source>
</evidence>
<evidence type="ECO:0000313" key="2">
    <source>
        <dbReference type="Proteomes" id="UP000198752"/>
    </source>
</evidence>